<evidence type="ECO:0000313" key="2">
    <source>
        <dbReference type="EMBL" id="SDP19460.1"/>
    </source>
</evidence>
<dbReference type="AlphaFoldDB" id="A0A1H0QQK8"/>
<dbReference type="RefSeq" id="WP_090477454.1">
    <property type="nucleotide sequence ID" value="NZ_LT629710.1"/>
</dbReference>
<feature type="region of interest" description="Disordered" evidence="1">
    <location>
        <begin position="1"/>
        <end position="21"/>
    </location>
</feature>
<evidence type="ECO:0000256" key="1">
    <source>
        <dbReference type="SAM" id="MobiDB-lite"/>
    </source>
</evidence>
<evidence type="ECO:0008006" key="4">
    <source>
        <dbReference type="Google" id="ProtNLM"/>
    </source>
</evidence>
<keyword evidence="3" id="KW-1185">Reference proteome</keyword>
<proteinExistence type="predicted"/>
<gene>
    <name evidence="2" type="ORF">SAMN04515671_3204</name>
</gene>
<accession>A0A1H0QQK8</accession>
<dbReference type="EMBL" id="LT629710">
    <property type="protein sequence ID" value="SDP19460.1"/>
    <property type="molecule type" value="Genomic_DNA"/>
</dbReference>
<dbReference type="STRING" id="1090615.SAMN04515671_3204"/>
<organism evidence="2 3">
    <name type="scientific">Nakamurella panacisegetis</name>
    <dbReference type="NCBI Taxonomy" id="1090615"/>
    <lineage>
        <taxon>Bacteria</taxon>
        <taxon>Bacillati</taxon>
        <taxon>Actinomycetota</taxon>
        <taxon>Actinomycetes</taxon>
        <taxon>Nakamurellales</taxon>
        <taxon>Nakamurellaceae</taxon>
        <taxon>Nakamurella</taxon>
    </lineage>
</organism>
<name>A0A1H0QQK8_9ACTN</name>
<protein>
    <recommendedName>
        <fullName evidence="4">N-acetyltransferase domain-containing protein</fullName>
    </recommendedName>
</protein>
<dbReference type="OrthoDB" id="5175138at2"/>
<evidence type="ECO:0000313" key="3">
    <source>
        <dbReference type="Proteomes" id="UP000198741"/>
    </source>
</evidence>
<reference evidence="2 3" key="1">
    <citation type="submission" date="2016-10" db="EMBL/GenBank/DDBJ databases">
        <authorList>
            <person name="de Groot N.N."/>
        </authorList>
    </citation>
    <scope>NUCLEOTIDE SEQUENCE [LARGE SCALE GENOMIC DNA]</scope>
    <source>
        <strain evidence="3">P4-7,KCTC 19426,CECT 7604</strain>
    </source>
</reference>
<dbReference type="Proteomes" id="UP000198741">
    <property type="component" value="Chromosome I"/>
</dbReference>
<sequence length="255" mass="27916">MTRTNLLSPGPRTAPIEAPTTGGPLVASYRDLDTGCRFLVARPVQQPTLWRAYLAGAQQSYRKHDVESVLEYDQVVDGRSTAMFFAAVAPDGSVVGGMRVQGPYREVAQAHAIAEWGGAEGSDELEREIRTRLSAGVVEMKTGWVDDLFPGRDALTNAMARIFVHTLTLMDVRYALGTVARHARRRWQTTGGTVSEDVCPVAYPDARYQTVPMWWDRETFADLSAAHQLPHIVYEAAQLSATDAGQLETIAPVAA</sequence>